<evidence type="ECO:0000313" key="2">
    <source>
        <dbReference type="Proteomes" id="UP000316621"/>
    </source>
</evidence>
<name>A0A4Y7KVS9_PAPSO</name>
<evidence type="ECO:0000313" key="1">
    <source>
        <dbReference type="EMBL" id="RZC76015.1"/>
    </source>
</evidence>
<keyword evidence="2" id="KW-1185">Reference proteome</keyword>
<accession>A0A4Y7KVS9</accession>
<feature type="non-terminal residue" evidence="1">
    <location>
        <position position="1"/>
    </location>
</feature>
<dbReference type="Gramene" id="RZC76015">
    <property type="protein sequence ID" value="RZC76015"/>
    <property type="gene ID" value="C5167_000153"/>
</dbReference>
<protein>
    <submittedName>
        <fullName evidence="1">Uncharacterized protein</fullName>
    </submittedName>
</protein>
<sequence length="93" mass="10427">GDGVAAGDVDSVEINKLLRVNDIASHFDSTAAVTSNSKTHIYRANKNVKLDRHGRQDKMDLPRLQIAPSSKAWLTVGFQELKHAANVWWQRFI</sequence>
<proteinExistence type="predicted"/>
<dbReference type="Proteomes" id="UP000316621">
    <property type="component" value="Chromosome 9"/>
</dbReference>
<dbReference type="EMBL" id="CM010723">
    <property type="protein sequence ID" value="RZC76015.1"/>
    <property type="molecule type" value="Genomic_DNA"/>
</dbReference>
<dbReference type="AlphaFoldDB" id="A0A4Y7KVS9"/>
<organism evidence="1 2">
    <name type="scientific">Papaver somniferum</name>
    <name type="common">Opium poppy</name>
    <dbReference type="NCBI Taxonomy" id="3469"/>
    <lineage>
        <taxon>Eukaryota</taxon>
        <taxon>Viridiplantae</taxon>
        <taxon>Streptophyta</taxon>
        <taxon>Embryophyta</taxon>
        <taxon>Tracheophyta</taxon>
        <taxon>Spermatophyta</taxon>
        <taxon>Magnoliopsida</taxon>
        <taxon>Ranunculales</taxon>
        <taxon>Papaveraceae</taxon>
        <taxon>Papaveroideae</taxon>
        <taxon>Papaver</taxon>
    </lineage>
</organism>
<reference evidence="1 2" key="1">
    <citation type="journal article" date="2018" name="Science">
        <title>The opium poppy genome and morphinan production.</title>
        <authorList>
            <person name="Guo L."/>
            <person name="Winzer T."/>
            <person name="Yang X."/>
            <person name="Li Y."/>
            <person name="Ning Z."/>
            <person name="He Z."/>
            <person name="Teodor R."/>
            <person name="Lu Y."/>
            <person name="Bowser T.A."/>
            <person name="Graham I.A."/>
            <person name="Ye K."/>
        </authorList>
    </citation>
    <scope>NUCLEOTIDE SEQUENCE [LARGE SCALE GENOMIC DNA]</scope>
    <source>
        <strain evidence="2">cv. HN1</strain>
        <tissue evidence="1">Leaves</tissue>
    </source>
</reference>
<gene>
    <name evidence="1" type="ORF">C5167_000153</name>
</gene>